<dbReference type="Proteomes" id="UP000290365">
    <property type="component" value="Chromosome"/>
</dbReference>
<evidence type="ECO:0000313" key="2">
    <source>
        <dbReference type="EMBL" id="QBD80460.1"/>
    </source>
</evidence>
<organism evidence="2 3">
    <name type="scientific">Ktedonosporobacter rubrisoli</name>
    <dbReference type="NCBI Taxonomy" id="2509675"/>
    <lineage>
        <taxon>Bacteria</taxon>
        <taxon>Bacillati</taxon>
        <taxon>Chloroflexota</taxon>
        <taxon>Ktedonobacteria</taxon>
        <taxon>Ktedonobacterales</taxon>
        <taxon>Ktedonosporobacteraceae</taxon>
        <taxon>Ktedonosporobacter</taxon>
    </lineage>
</organism>
<reference evidence="2 3" key="1">
    <citation type="submission" date="2019-01" db="EMBL/GenBank/DDBJ databases">
        <title>Ktedonosporobacter rubrisoli SCAWS-G2.</title>
        <authorList>
            <person name="Huang Y."/>
            <person name="Yan B."/>
        </authorList>
    </citation>
    <scope>NUCLEOTIDE SEQUENCE [LARGE SCALE GENOMIC DNA]</scope>
    <source>
        <strain evidence="2 3">SCAWS-G2</strain>
    </source>
</reference>
<evidence type="ECO:0000256" key="1">
    <source>
        <dbReference type="SAM" id="MobiDB-lite"/>
    </source>
</evidence>
<accession>A0A4P6JYE2</accession>
<name>A0A4P6JYE2_KTERU</name>
<dbReference type="RefSeq" id="WP_129891524.1">
    <property type="nucleotide sequence ID" value="NZ_CP035758.1"/>
</dbReference>
<dbReference type="AlphaFoldDB" id="A0A4P6JYE2"/>
<sequence>MSGPFEPKKKKKRAERTQQQQTETISLVVDRQAIHQHVLALIEDPEQAWITYETWGGTHWRVHIQGSGRIVPQDEVPHLLTNMQDAHALLLLKSCIMPHLLFLQGPADRLLYGEDLLWQQRSFLTLAPQ</sequence>
<gene>
    <name evidence="2" type="ORF">EPA93_32605</name>
</gene>
<keyword evidence="3" id="KW-1185">Reference proteome</keyword>
<protein>
    <submittedName>
        <fullName evidence="2">Uncharacterized protein</fullName>
    </submittedName>
</protein>
<evidence type="ECO:0000313" key="3">
    <source>
        <dbReference type="Proteomes" id="UP000290365"/>
    </source>
</evidence>
<feature type="region of interest" description="Disordered" evidence="1">
    <location>
        <begin position="1"/>
        <end position="22"/>
    </location>
</feature>
<proteinExistence type="predicted"/>
<dbReference type="KEGG" id="kbs:EPA93_32605"/>
<dbReference type="EMBL" id="CP035758">
    <property type="protein sequence ID" value="QBD80460.1"/>
    <property type="molecule type" value="Genomic_DNA"/>
</dbReference>